<dbReference type="RefSeq" id="WP_114298764.1">
    <property type="nucleotide sequence ID" value="NZ_QPJT01000019.1"/>
</dbReference>
<dbReference type="Gene3D" id="1.10.287.1060">
    <property type="entry name" value="ESAT-6-like"/>
    <property type="match status" value="1"/>
</dbReference>
<dbReference type="InterPro" id="IPR036689">
    <property type="entry name" value="ESAT-6-like_sf"/>
</dbReference>
<dbReference type="EMBL" id="QPJT01000019">
    <property type="protein sequence ID" value="RCX13017.1"/>
    <property type="molecule type" value="Genomic_DNA"/>
</dbReference>
<organism evidence="2 3">
    <name type="scientific">Anaerobacterium chartisolvens</name>
    <dbReference type="NCBI Taxonomy" id="1297424"/>
    <lineage>
        <taxon>Bacteria</taxon>
        <taxon>Bacillati</taxon>
        <taxon>Bacillota</taxon>
        <taxon>Clostridia</taxon>
        <taxon>Eubacteriales</taxon>
        <taxon>Oscillospiraceae</taxon>
        <taxon>Anaerobacterium</taxon>
    </lineage>
</organism>
<accession>A0A369AXT0</accession>
<dbReference type="Proteomes" id="UP000253034">
    <property type="component" value="Unassembled WGS sequence"/>
</dbReference>
<dbReference type="AlphaFoldDB" id="A0A369AXT0"/>
<keyword evidence="3" id="KW-1185">Reference proteome</keyword>
<evidence type="ECO:0000313" key="3">
    <source>
        <dbReference type="Proteomes" id="UP000253034"/>
    </source>
</evidence>
<sequence length="98" mass="11047">MATGTIRITPEQLRSEAKRLQGFNDQHQQTFDQMGKLIEGLRSQWEGQAVEAFQQSFNSAKAELNKFKVSIDVFVANMNKSAQALEDTDRNLGAQMKV</sequence>
<dbReference type="InterPro" id="IPR010310">
    <property type="entry name" value="T7SS_ESAT-6-like"/>
</dbReference>
<comment type="similarity">
    <text evidence="1">Belongs to the WXG100 family.</text>
</comment>
<dbReference type="SUPFAM" id="SSF140453">
    <property type="entry name" value="EsxAB dimer-like"/>
    <property type="match status" value="1"/>
</dbReference>
<name>A0A369AXT0_9FIRM</name>
<evidence type="ECO:0000313" key="2">
    <source>
        <dbReference type="EMBL" id="RCX13017.1"/>
    </source>
</evidence>
<gene>
    <name evidence="2" type="ORF">DFR58_11974</name>
</gene>
<reference evidence="2 3" key="1">
    <citation type="submission" date="2018-07" db="EMBL/GenBank/DDBJ databases">
        <title>Genomic Encyclopedia of Type Strains, Phase IV (KMG-IV): sequencing the most valuable type-strain genomes for metagenomic binning, comparative biology and taxonomic classification.</title>
        <authorList>
            <person name="Goeker M."/>
        </authorList>
    </citation>
    <scope>NUCLEOTIDE SEQUENCE [LARGE SCALE GENOMIC DNA]</scope>
    <source>
        <strain evidence="2 3">DSM 27016</strain>
    </source>
</reference>
<proteinExistence type="inferred from homology"/>
<dbReference type="OrthoDB" id="4978934at2"/>
<comment type="caution">
    <text evidence="2">The sequence shown here is derived from an EMBL/GenBank/DDBJ whole genome shotgun (WGS) entry which is preliminary data.</text>
</comment>
<dbReference type="NCBIfam" id="TIGR03930">
    <property type="entry name" value="WXG100_ESAT6"/>
    <property type="match status" value="1"/>
</dbReference>
<evidence type="ECO:0000256" key="1">
    <source>
        <dbReference type="RuleBase" id="RU362001"/>
    </source>
</evidence>
<protein>
    <recommendedName>
        <fullName evidence="1">ESAT-6-like protein</fullName>
    </recommendedName>
</protein>
<dbReference type="Pfam" id="PF06013">
    <property type="entry name" value="WXG100"/>
    <property type="match status" value="1"/>
</dbReference>